<dbReference type="AlphaFoldDB" id="A0A3M9XGZ5"/>
<comment type="caution">
    <text evidence="1">The sequence shown here is derived from an EMBL/GenBank/DDBJ whole genome shotgun (WGS) entry which is preliminary data.</text>
</comment>
<dbReference type="RefSeq" id="WP_123167269.1">
    <property type="nucleotide sequence ID" value="NZ_QKOD01000001.1"/>
</dbReference>
<evidence type="ECO:0000313" key="1">
    <source>
        <dbReference type="EMBL" id="RNJ47323.1"/>
    </source>
</evidence>
<evidence type="ECO:0008006" key="3">
    <source>
        <dbReference type="Google" id="ProtNLM"/>
    </source>
</evidence>
<dbReference type="GO" id="GO:0016787">
    <property type="term" value="F:hydrolase activity"/>
    <property type="evidence" value="ECO:0007669"/>
    <property type="project" value="InterPro"/>
</dbReference>
<dbReference type="Proteomes" id="UP000275436">
    <property type="component" value="Unassembled WGS sequence"/>
</dbReference>
<name>A0A3M9XGZ5_9HYPH</name>
<evidence type="ECO:0000313" key="2">
    <source>
        <dbReference type="Proteomes" id="UP000275436"/>
    </source>
</evidence>
<reference evidence="1 2" key="1">
    <citation type="journal article" date="2018" name="Mol. Plant Microbe Interact.">
        <title>Taxonomically Different Co-Microsymbionts of a Relict Legume, Oxytropis popoviana, Have Complementary Sets of Symbiotic Genes and Together Increase the Efficiency of Plant Nodulation.</title>
        <authorList>
            <person name="Safronova V."/>
            <person name="Belimov A."/>
            <person name="Sazanova A."/>
            <person name="Chirak E."/>
            <person name="Verkhozina A."/>
            <person name="Kuznetsova I."/>
            <person name="Andronov E."/>
            <person name="Puhalsky J."/>
            <person name="Tikhonovich I."/>
        </authorList>
    </citation>
    <scope>NUCLEOTIDE SEQUENCE [LARGE SCALE GENOMIC DNA]</scope>
    <source>
        <strain evidence="1 2">Opo-235</strain>
    </source>
</reference>
<dbReference type="InterPro" id="IPR010662">
    <property type="entry name" value="RBBP9/YdeN"/>
</dbReference>
<gene>
    <name evidence="1" type="ORF">DNR46_05750</name>
</gene>
<accession>A0A3M9XGZ5</accession>
<dbReference type="SUPFAM" id="SSF53474">
    <property type="entry name" value="alpha/beta-Hydrolases"/>
    <property type="match status" value="1"/>
</dbReference>
<dbReference type="Gene3D" id="3.40.50.1820">
    <property type="entry name" value="alpha/beta hydrolase"/>
    <property type="match status" value="1"/>
</dbReference>
<dbReference type="EMBL" id="QKOD01000001">
    <property type="protein sequence ID" value="RNJ47323.1"/>
    <property type="molecule type" value="Genomic_DNA"/>
</dbReference>
<dbReference type="Pfam" id="PF06821">
    <property type="entry name" value="Ser_hydrolase"/>
    <property type="match status" value="1"/>
</dbReference>
<sequence length="177" mass="18943">MTHFIILPGSGGSGPAHWQSRWEDANPAMRRFQPSSWDLPDFTDWLAAMEAAVIAAPEPPVLVAHSLSCLLIAHWQKISQRPVKAALLVGVPDPASAVFPRYGMTFAGIPQGKLRFASLVVTSTNDPYGSAEYAEARATQWGSRLAVIGPFGHINAESGLGDWPQGLALLEGLVSEA</sequence>
<organism evidence="1 2">
    <name type="scientific">Mesorhizobium japonicum</name>
    <dbReference type="NCBI Taxonomy" id="2066070"/>
    <lineage>
        <taxon>Bacteria</taxon>
        <taxon>Pseudomonadati</taxon>
        <taxon>Pseudomonadota</taxon>
        <taxon>Alphaproteobacteria</taxon>
        <taxon>Hyphomicrobiales</taxon>
        <taxon>Phyllobacteriaceae</taxon>
        <taxon>Mesorhizobium</taxon>
    </lineage>
</organism>
<proteinExistence type="predicted"/>
<dbReference type="InterPro" id="IPR029058">
    <property type="entry name" value="AB_hydrolase_fold"/>
</dbReference>
<protein>
    <recommendedName>
        <fullName evidence="3">Serine hydrolase family protein</fullName>
    </recommendedName>
</protein>